<organism evidence="2 3">
    <name type="scientific">Nyssa sinensis</name>
    <dbReference type="NCBI Taxonomy" id="561372"/>
    <lineage>
        <taxon>Eukaryota</taxon>
        <taxon>Viridiplantae</taxon>
        <taxon>Streptophyta</taxon>
        <taxon>Embryophyta</taxon>
        <taxon>Tracheophyta</taxon>
        <taxon>Spermatophyta</taxon>
        <taxon>Magnoliopsida</taxon>
        <taxon>eudicotyledons</taxon>
        <taxon>Gunneridae</taxon>
        <taxon>Pentapetalae</taxon>
        <taxon>asterids</taxon>
        <taxon>Cornales</taxon>
        <taxon>Nyssaceae</taxon>
        <taxon>Nyssa</taxon>
    </lineage>
</organism>
<dbReference type="OrthoDB" id="1933275at2759"/>
<dbReference type="PANTHER" id="PTHR35480:SF1">
    <property type="entry name" value="MATERNAL EFFECT EMBRYO ARREST 22"/>
    <property type="match status" value="1"/>
</dbReference>
<dbReference type="AlphaFoldDB" id="A0A5J4ZQ95"/>
<accession>A0A5J4ZQ95</accession>
<name>A0A5J4ZQ95_9ASTE</name>
<feature type="region of interest" description="Disordered" evidence="1">
    <location>
        <begin position="306"/>
        <end position="331"/>
    </location>
</feature>
<feature type="region of interest" description="Disordered" evidence="1">
    <location>
        <begin position="139"/>
        <end position="193"/>
    </location>
</feature>
<reference evidence="2 3" key="1">
    <citation type="submission" date="2019-09" db="EMBL/GenBank/DDBJ databases">
        <title>A chromosome-level genome assembly of the Chinese tupelo Nyssa sinensis.</title>
        <authorList>
            <person name="Yang X."/>
            <person name="Kang M."/>
            <person name="Yang Y."/>
            <person name="Xiong H."/>
            <person name="Wang M."/>
            <person name="Zhang Z."/>
            <person name="Wang Z."/>
            <person name="Wu H."/>
            <person name="Ma T."/>
            <person name="Liu J."/>
            <person name="Xi Z."/>
        </authorList>
    </citation>
    <scope>NUCLEOTIDE SEQUENCE [LARGE SCALE GENOMIC DNA]</scope>
    <source>
        <strain evidence="2">J267</strain>
        <tissue evidence="2">Leaf</tissue>
    </source>
</reference>
<evidence type="ECO:0000256" key="1">
    <source>
        <dbReference type="SAM" id="MobiDB-lite"/>
    </source>
</evidence>
<dbReference type="PANTHER" id="PTHR35480">
    <property type="entry name" value="MATERNAL EFFECT EMBRYO ARREST 22"/>
    <property type="match status" value="1"/>
</dbReference>
<evidence type="ECO:0000313" key="2">
    <source>
        <dbReference type="EMBL" id="KAA8519317.1"/>
    </source>
</evidence>
<proteinExistence type="predicted"/>
<evidence type="ECO:0000313" key="3">
    <source>
        <dbReference type="Proteomes" id="UP000325577"/>
    </source>
</evidence>
<feature type="region of interest" description="Disordered" evidence="1">
    <location>
        <begin position="706"/>
        <end position="726"/>
    </location>
</feature>
<sequence length="1076" mass="122154">MAADIVLKHEPMNPCCAVWKERYVKMKEQRSALRQGLNIYEQQIGKIEAENCNLKKAIEEERLRAEIEREEKVKESASRVSLENEISALKSEILSMQQKGGTQTGDADNEVMLLQTHVSKGEIEINRLKELLEKERIRADSERKKAESEKKKANEALKIAKEEKSRADEGRKLANTEGKKAEEYGPSFEAERQQTIKEKKRADLEIAKAEEQRKLAETNRKKALHEKCRADYLSQQLEEHRRRIEKLQKEMDELVFSRKVVGAPSCLPDKQMNADITKMKGRRLDILKREADESKLDLEYLKSEEASRRLEEEKQKATGEKKCADPEMRKAEQQRKVAELNRKKAMEEKHRADQLARQLEDNKQRIDELTKVLHELLPSKTLVETPAVPPDKHMNTEAAKMKLLKKQLNFEKMRVKHAKQVAKLEVDRNSIVQRELCCLRQELVQFSHRLDTLDKCFLHSNEGIDVLAKTGKPSNMKSSNFKSEPFAMNTHWMKFHSENELVKPICTSMDGSDFFKQTIECTASFLPISEGNCTESMSGIESKMEPLLKSSNRKVLQSSAMNSSMTSFSDRPLLGSQERGALSVTASANFSEEKLNSQPTISRLSGEVTKMRYNENLAVVAENSVRSSISSDAVPRRAGHSKKRKRIIDAVESIEHLYTEGKKWHLQIEEKLSILHGVLNSQMDKPLEEGRCSVPNLQGNLYVKKDRSHKKKKASPKELTMQHSRDSSGRCIEEANVCTQASPTSNKLIETAGACKDGLIDHIRSNQEFLESFENVADGDYMKLLDLDNAVDEECYRVAIEMPLSPTLPEIEFQSRETFEIDNSKQLVDKRSNEGLSSEKDNLVTSCSFDVISVEIDSNNFKFNTPRTSCAPILHGNEIFIDSFENLANHENGMHNTVYQGNASVCRTWDSSAELVTPDTSISGNVWPKISCESESQFAHDDLPKFCVVFSDTKDSDSISRIFCATRFCMAQCSISQTDWAVGKILHALLKVEDLLPKEKVCVFFSLILHNFSGIASGNLINILNRDSIFLDSFAGHICAVMSDVETRSIFLESCCLDELLTLIEDFLIDRRNSCV</sequence>
<gene>
    <name evidence="2" type="ORF">F0562_013573</name>
</gene>
<keyword evidence="3" id="KW-1185">Reference proteome</keyword>
<protein>
    <submittedName>
        <fullName evidence="2">Uncharacterized protein</fullName>
    </submittedName>
</protein>
<dbReference type="Proteomes" id="UP000325577">
    <property type="component" value="Linkage Group LG6"/>
</dbReference>
<dbReference type="EMBL" id="CM018049">
    <property type="protein sequence ID" value="KAA8519317.1"/>
    <property type="molecule type" value="Genomic_DNA"/>
</dbReference>